<protein>
    <recommendedName>
        <fullName evidence="4">HMG box domain-containing protein</fullName>
    </recommendedName>
</protein>
<evidence type="ECO:0000256" key="1">
    <source>
        <dbReference type="ARBA" id="ARBA00023125"/>
    </source>
</evidence>
<dbReference type="InterPro" id="IPR009071">
    <property type="entry name" value="HMG_box_dom"/>
</dbReference>
<feature type="region of interest" description="Disordered" evidence="3">
    <location>
        <begin position="185"/>
        <end position="221"/>
    </location>
</feature>
<dbReference type="GO" id="GO:0030154">
    <property type="term" value="P:cell differentiation"/>
    <property type="evidence" value="ECO:0007669"/>
    <property type="project" value="TreeGrafter"/>
</dbReference>
<gene>
    <name evidence="5" type="ORF">NQ318_005345</name>
</gene>
<feature type="region of interest" description="Disordered" evidence="3">
    <location>
        <begin position="282"/>
        <end position="307"/>
    </location>
</feature>
<feature type="DNA-binding region" description="HMG box" evidence="2">
    <location>
        <begin position="154"/>
        <end position="222"/>
    </location>
</feature>
<evidence type="ECO:0000313" key="5">
    <source>
        <dbReference type="EMBL" id="KAJ8955804.1"/>
    </source>
</evidence>
<reference evidence="5" key="1">
    <citation type="journal article" date="2023" name="Insect Mol. Biol.">
        <title>Genome sequencing provides insights into the evolution of gene families encoding plant cell wall-degrading enzymes in longhorned beetles.</title>
        <authorList>
            <person name="Shin N.R."/>
            <person name="Okamura Y."/>
            <person name="Kirsch R."/>
            <person name="Pauchet Y."/>
        </authorList>
    </citation>
    <scope>NUCLEOTIDE SEQUENCE</scope>
    <source>
        <strain evidence="5">AMC_N1</strain>
    </source>
</reference>
<keyword evidence="1 2" id="KW-0238">DNA-binding</keyword>
<dbReference type="EMBL" id="JAPWTK010000035">
    <property type="protein sequence ID" value="KAJ8955804.1"/>
    <property type="molecule type" value="Genomic_DNA"/>
</dbReference>
<name>A0AAV8YXL9_9CUCU</name>
<dbReference type="PROSITE" id="PS50118">
    <property type="entry name" value="HMG_BOX_2"/>
    <property type="match status" value="1"/>
</dbReference>
<evidence type="ECO:0000259" key="4">
    <source>
        <dbReference type="PROSITE" id="PS50118"/>
    </source>
</evidence>
<evidence type="ECO:0000256" key="3">
    <source>
        <dbReference type="SAM" id="MobiDB-lite"/>
    </source>
</evidence>
<feature type="compositionally biased region" description="Basic and acidic residues" evidence="3">
    <location>
        <begin position="210"/>
        <end position="221"/>
    </location>
</feature>
<sequence length="307" mass="34701">MHNNGASEFIPFGCSTLYLKVVNKSQLFVNFPTLFSRIMEDATHSPTPSSHYANCLSPSNTPSPLLPPQYRYDYQEDMIPASQVLPQVLPKSQEMWANMNEPVYDYRAYDGSRYGGNEYIRANYSETIPVYAQRTNFVPKMGGQGQKVSKEARIRRPMNAFMVWAKVERKKLADENPDLHNADLSKMLDKRSPGPPMRWGRARTDYAMPGEERKPEPAEAERAGQDLCISLGAGLMGFWRLYRSACPRPLDWSAAERPTNRGLPTIIPLYFILRSSDRRRRRRSGRFGSDVIGGGSSGEAEEAVPPL</sequence>
<accession>A0AAV8YXL9</accession>
<dbReference type="GO" id="GO:0005634">
    <property type="term" value="C:nucleus"/>
    <property type="evidence" value="ECO:0007669"/>
    <property type="project" value="UniProtKB-UniRule"/>
</dbReference>
<dbReference type="InterPro" id="IPR050140">
    <property type="entry name" value="SRY-related_HMG-box_TF-like"/>
</dbReference>
<keyword evidence="6" id="KW-1185">Reference proteome</keyword>
<keyword evidence="2" id="KW-0539">Nucleus</keyword>
<dbReference type="PANTHER" id="PTHR10270">
    <property type="entry name" value="SOX TRANSCRIPTION FACTOR"/>
    <property type="match status" value="1"/>
</dbReference>
<dbReference type="SUPFAM" id="SSF47095">
    <property type="entry name" value="HMG-box"/>
    <property type="match status" value="1"/>
</dbReference>
<dbReference type="GO" id="GO:0001228">
    <property type="term" value="F:DNA-binding transcription activator activity, RNA polymerase II-specific"/>
    <property type="evidence" value="ECO:0007669"/>
    <property type="project" value="TreeGrafter"/>
</dbReference>
<dbReference type="AlphaFoldDB" id="A0AAV8YXL9"/>
<dbReference type="PANTHER" id="PTHR10270:SF317">
    <property type="entry name" value="TRANSCRIPTION FACTOR SOX-15-RELATED"/>
    <property type="match status" value="1"/>
</dbReference>
<comment type="caution">
    <text evidence="5">The sequence shown here is derived from an EMBL/GenBank/DDBJ whole genome shotgun (WGS) entry which is preliminary data.</text>
</comment>
<dbReference type="Pfam" id="PF00505">
    <property type="entry name" value="HMG_box"/>
    <property type="match status" value="1"/>
</dbReference>
<organism evidence="5 6">
    <name type="scientific">Aromia moschata</name>
    <dbReference type="NCBI Taxonomy" id="1265417"/>
    <lineage>
        <taxon>Eukaryota</taxon>
        <taxon>Metazoa</taxon>
        <taxon>Ecdysozoa</taxon>
        <taxon>Arthropoda</taxon>
        <taxon>Hexapoda</taxon>
        <taxon>Insecta</taxon>
        <taxon>Pterygota</taxon>
        <taxon>Neoptera</taxon>
        <taxon>Endopterygota</taxon>
        <taxon>Coleoptera</taxon>
        <taxon>Polyphaga</taxon>
        <taxon>Cucujiformia</taxon>
        <taxon>Chrysomeloidea</taxon>
        <taxon>Cerambycidae</taxon>
        <taxon>Cerambycinae</taxon>
        <taxon>Callichromatini</taxon>
        <taxon>Aromia</taxon>
    </lineage>
</organism>
<evidence type="ECO:0000313" key="6">
    <source>
        <dbReference type="Proteomes" id="UP001162162"/>
    </source>
</evidence>
<proteinExistence type="predicted"/>
<evidence type="ECO:0000256" key="2">
    <source>
        <dbReference type="PROSITE-ProRule" id="PRU00267"/>
    </source>
</evidence>
<dbReference type="Gene3D" id="1.10.30.10">
    <property type="entry name" value="High mobility group box domain"/>
    <property type="match status" value="1"/>
</dbReference>
<dbReference type="Proteomes" id="UP001162162">
    <property type="component" value="Unassembled WGS sequence"/>
</dbReference>
<feature type="domain" description="HMG box" evidence="4">
    <location>
        <begin position="154"/>
        <end position="222"/>
    </location>
</feature>
<dbReference type="InterPro" id="IPR036910">
    <property type="entry name" value="HMG_box_dom_sf"/>
</dbReference>
<dbReference type="GO" id="GO:0000978">
    <property type="term" value="F:RNA polymerase II cis-regulatory region sequence-specific DNA binding"/>
    <property type="evidence" value="ECO:0007669"/>
    <property type="project" value="TreeGrafter"/>
</dbReference>